<dbReference type="CDD" id="cd09917">
    <property type="entry name" value="F-box_SF"/>
    <property type="match status" value="1"/>
</dbReference>
<proteinExistence type="predicted"/>
<evidence type="ECO:0000313" key="2">
    <source>
        <dbReference type="EMBL" id="KAK2729894.1"/>
    </source>
</evidence>
<keyword evidence="3" id="KW-1185">Reference proteome</keyword>
<dbReference type="SMART" id="SM00256">
    <property type="entry name" value="FBOX"/>
    <property type="match status" value="1"/>
</dbReference>
<sequence>MPPELLEIVLDNLQPTNLISFMRTCRSLRALSGSVLHRKFFFSYMLPLLVLCLINSSGTARLESTTTHIQQVVLAALNLRSRYLAGSPEVFVAAEFYTAELEPPSCFNMQRSQRARTHVHRAFWNARITLLHAAAMPGADDVAYFSLDHRANVNTSAAVGSSRDDYGSFPNFTPFELAIAYQRANTAVVLLKAGTSNGRGWELALDGEELELIRLILANDPVIAKRPIFTGMK</sequence>
<dbReference type="InterPro" id="IPR036770">
    <property type="entry name" value="Ankyrin_rpt-contain_sf"/>
</dbReference>
<organism evidence="2 3">
    <name type="scientific">Colletotrichum kahawae</name>
    <name type="common">Coffee berry disease fungus</name>
    <dbReference type="NCBI Taxonomy" id="34407"/>
    <lineage>
        <taxon>Eukaryota</taxon>
        <taxon>Fungi</taxon>
        <taxon>Dikarya</taxon>
        <taxon>Ascomycota</taxon>
        <taxon>Pezizomycotina</taxon>
        <taxon>Sordariomycetes</taxon>
        <taxon>Hypocreomycetidae</taxon>
        <taxon>Glomerellales</taxon>
        <taxon>Glomerellaceae</taxon>
        <taxon>Colletotrichum</taxon>
        <taxon>Colletotrichum gloeosporioides species complex</taxon>
    </lineage>
</organism>
<dbReference type="Pfam" id="PF00646">
    <property type="entry name" value="F-box"/>
    <property type="match status" value="1"/>
</dbReference>
<evidence type="ECO:0000259" key="1">
    <source>
        <dbReference type="PROSITE" id="PS50181"/>
    </source>
</evidence>
<dbReference type="PROSITE" id="PS50181">
    <property type="entry name" value="FBOX"/>
    <property type="match status" value="1"/>
</dbReference>
<dbReference type="InterPro" id="IPR036047">
    <property type="entry name" value="F-box-like_dom_sf"/>
</dbReference>
<dbReference type="SUPFAM" id="SSF48403">
    <property type="entry name" value="Ankyrin repeat"/>
    <property type="match status" value="1"/>
</dbReference>
<reference evidence="2" key="1">
    <citation type="submission" date="2023-02" db="EMBL/GenBank/DDBJ databases">
        <title>Colletotrichum kahawae CIFC_Que2 genome sequencing and assembly.</title>
        <authorList>
            <person name="Baroncelli R."/>
        </authorList>
    </citation>
    <scope>NUCLEOTIDE SEQUENCE</scope>
    <source>
        <strain evidence="2">CIFC_Que2</strain>
    </source>
</reference>
<accession>A0AAD9XX71</accession>
<name>A0AAD9XX71_COLKA</name>
<dbReference type="Gene3D" id="1.25.40.20">
    <property type="entry name" value="Ankyrin repeat-containing domain"/>
    <property type="match status" value="1"/>
</dbReference>
<gene>
    <name evidence="2" type="ORF">CKAH01_19142</name>
</gene>
<dbReference type="AlphaFoldDB" id="A0AAD9XX71"/>
<evidence type="ECO:0000313" key="3">
    <source>
        <dbReference type="Proteomes" id="UP001281614"/>
    </source>
</evidence>
<dbReference type="EMBL" id="VYYT01000751">
    <property type="protein sequence ID" value="KAK2729894.1"/>
    <property type="molecule type" value="Genomic_DNA"/>
</dbReference>
<dbReference type="InterPro" id="IPR001810">
    <property type="entry name" value="F-box_dom"/>
</dbReference>
<feature type="domain" description="F-box" evidence="1">
    <location>
        <begin position="1"/>
        <end position="45"/>
    </location>
</feature>
<dbReference type="Proteomes" id="UP001281614">
    <property type="component" value="Unassembled WGS sequence"/>
</dbReference>
<comment type="caution">
    <text evidence="2">The sequence shown here is derived from an EMBL/GenBank/DDBJ whole genome shotgun (WGS) entry which is preliminary data.</text>
</comment>
<protein>
    <recommendedName>
        <fullName evidence="1">F-box domain-containing protein</fullName>
    </recommendedName>
</protein>
<dbReference type="SUPFAM" id="SSF81383">
    <property type="entry name" value="F-box domain"/>
    <property type="match status" value="1"/>
</dbReference>